<evidence type="ECO:0000256" key="3">
    <source>
        <dbReference type="ARBA" id="ARBA00023242"/>
    </source>
</evidence>
<dbReference type="GO" id="GO:0003723">
    <property type="term" value="F:RNA binding"/>
    <property type="evidence" value="ECO:0007669"/>
    <property type="project" value="UniProtKB-KW"/>
</dbReference>
<proteinExistence type="predicted"/>
<dbReference type="GO" id="GO:0009749">
    <property type="term" value="P:response to glucose"/>
    <property type="evidence" value="ECO:0007669"/>
    <property type="project" value="EnsemblPlants"/>
</dbReference>
<dbReference type="GO" id="GO:0035194">
    <property type="term" value="P:regulatory ncRNA-mediated post-transcriptional gene silencing"/>
    <property type="evidence" value="ECO:0007669"/>
    <property type="project" value="EnsemblPlants"/>
</dbReference>
<feature type="compositionally biased region" description="Polar residues" evidence="4">
    <location>
        <begin position="278"/>
        <end position="291"/>
    </location>
</feature>
<keyword evidence="2" id="KW-0694">RNA-binding</keyword>
<comment type="subcellular location">
    <subcellularLocation>
        <location evidence="1">Nucleus</location>
    </subcellularLocation>
</comment>
<feature type="domain" description="Transcription termination and cleavage factor C-terminal" evidence="5">
    <location>
        <begin position="360"/>
        <end position="389"/>
    </location>
</feature>
<dbReference type="GO" id="GO:0005634">
    <property type="term" value="C:nucleus"/>
    <property type="evidence" value="ECO:0007669"/>
    <property type="project" value="UniProtKB-SubCell"/>
</dbReference>
<dbReference type="InterPro" id="IPR025742">
    <property type="entry name" value="CSTF2_hinge"/>
</dbReference>
<dbReference type="EMBL" id="JAMSHJ010000007">
    <property type="protein sequence ID" value="KAI5382906.1"/>
    <property type="molecule type" value="Genomic_DNA"/>
</dbReference>
<dbReference type="PANTHER" id="PTHR47866">
    <property type="entry name" value="HYDROXYPROLINE-RICH GLYCOPROTEIN FAMILY PROTEIN"/>
    <property type="match status" value="1"/>
</dbReference>
<keyword evidence="8" id="KW-1185">Reference proteome</keyword>
<name>A0A9D4VHL5_PEA</name>
<dbReference type="GO" id="GO:0031124">
    <property type="term" value="P:mRNA 3'-end processing"/>
    <property type="evidence" value="ECO:0007669"/>
    <property type="project" value="InterPro"/>
</dbReference>
<dbReference type="AlphaFoldDB" id="A0A9D4VHL5"/>
<dbReference type="Pfam" id="PF14304">
    <property type="entry name" value="CSTF_C"/>
    <property type="match status" value="1"/>
</dbReference>
<dbReference type="Pfam" id="PF14327">
    <property type="entry name" value="CSTF2_hinge"/>
    <property type="match status" value="1"/>
</dbReference>
<evidence type="ECO:0000256" key="4">
    <source>
        <dbReference type="SAM" id="MobiDB-lite"/>
    </source>
</evidence>
<dbReference type="InterPro" id="IPR026896">
    <property type="entry name" value="CSTF_C"/>
</dbReference>
<keyword evidence="3" id="KW-0539">Nucleus</keyword>
<dbReference type="OrthoDB" id="272703at2759"/>
<organism evidence="7 8">
    <name type="scientific">Pisum sativum</name>
    <name type="common">Garden pea</name>
    <name type="synonym">Lathyrus oleraceus</name>
    <dbReference type="NCBI Taxonomy" id="3888"/>
    <lineage>
        <taxon>Eukaryota</taxon>
        <taxon>Viridiplantae</taxon>
        <taxon>Streptophyta</taxon>
        <taxon>Embryophyta</taxon>
        <taxon>Tracheophyta</taxon>
        <taxon>Spermatophyta</taxon>
        <taxon>Magnoliopsida</taxon>
        <taxon>eudicotyledons</taxon>
        <taxon>Gunneridae</taxon>
        <taxon>Pentapetalae</taxon>
        <taxon>rosids</taxon>
        <taxon>fabids</taxon>
        <taxon>Fabales</taxon>
        <taxon>Fabaceae</taxon>
        <taxon>Papilionoideae</taxon>
        <taxon>50 kb inversion clade</taxon>
        <taxon>NPAAA clade</taxon>
        <taxon>Hologalegina</taxon>
        <taxon>IRL clade</taxon>
        <taxon>Fabeae</taxon>
        <taxon>Lathyrus</taxon>
    </lineage>
</organism>
<dbReference type="Gramene" id="Psat07G0035300-T1">
    <property type="protein sequence ID" value="KAI5382906.1"/>
    <property type="gene ID" value="KIW84_070353"/>
</dbReference>
<dbReference type="Proteomes" id="UP001058974">
    <property type="component" value="Chromosome 7"/>
</dbReference>
<reference evidence="7 8" key="1">
    <citation type="journal article" date="2022" name="Nat. Genet.">
        <title>Improved pea reference genome and pan-genome highlight genomic features and evolutionary characteristics.</title>
        <authorList>
            <person name="Yang T."/>
            <person name="Liu R."/>
            <person name="Luo Y."/>
            <person name="Hu S."/>
            <person name="Wang D."/>
            <person name="Wang C."/>
            <person name="Pandey M.K."/>
            <person name="Ge S."/>
            <person name="Xu Q."/>
            <person name="Li N."/>
            <person name="Li G."/>
            <person name="Huang Y."/>
            <person name="Saxena R.K."/>
            <person name="Ji Y."/>
            <person name="Li M."/>
            <person name="Yan X."/>
            <person name="He Y."/>
            <person name="Liu Y."/>
            <person name="Wang X."/>
            <person name="Xiang C."/>
            <person name="Varshney R.K."/>
            <person name="Ding H."/>
            <person name="Gao S."/>
            <person name="Zong X."/>
        </authorList>
    </citation>
    <scope>NUCLEOTIDE SEQUENCE [LARGE SCALE GENOMIC DNA]</scope>
    <source>
        <strain evidence="7 8">cv. Zhongwan 6</strain>
    </source>
</reference>
<evidence type="ECO:0000259" key="6">
    <source>
        <dbReference type="Pfam" id="PF14327"/>
    </source>
</evidence>
<evidence type="ECO:0000256" key="1">
    <source>
        <dbReference type="ARBA" id="ARBA00004123"/>
    </source>
</evidence>
<dbReference type="InterPro" id="IPR038192">
    <property type="entry name" value="CSTF_C_sf"/>
</dbReference>
<dbReference type="PANTHER" id="PTHR47866:SF2">
    <property type="entry name" value="HYDROXYPROLINE-RICH GLYCOPROTEIN FAMILY PROTEIN"/>
    <property type="match status" value="1"/>
</dbReference>
<dbReference type="Gene3D" id="1.10.20.70">
    <property type="entry name" value="Transcription termination and cleavage factor, C-terminal domain"/>
    <property type="match status" value="1"/>
</dbReference>
<comment type="caution">
    <text evidence="7">The sequence shown here is derived from an EMBL/GenBank/DDBJ whole genome shotgun (WGS) entry which is preliminary data.</text>
</comment>
<protein>
    <submittedName>
        <fullName evidence="7">Uncharacterized protein</fullName>
    </submittedName>
</protein>
<dbReference type="Gene3D" id="1.25.40.630">
    <property type="match status" value="1"/>
</dbReference>
<accession>A0A9D4VHL5</accession>
<feature type="compositionally biased region" description="Low complexity" evidence="4">
    <location>
        <begin position="81"/>
        <end position="96"/>
    </location>
</feature>
<evidence type="ECO:0000256" key="2">
    <source>
        <dbReference type="ARBA" id="ARBA00022884"/>
    </source>
</evidence>
<gene>
    <name evidence="7" type="ORF">KIW84_070353</name>
</gene>
<evidence type="ECO:0000259" key="5">
    <source>
        <dbReference type="Pfam" id="PF14304"/>
    </source>
</evidence>
<evidence type="ECO:0000313" key="8">
    <source>
        <dbReference type="Proteomes" id="UP001058974"/>
    </source>
</evidence>
<sequence length="394" mass="42328">MAGKQVSGEVLPVNLAGMSKNQLYDIMSQMKNLIEQNQQQARQILIQNPMLTKSLFQAQIMLGMVQSPQAVPKVQPVVSQNSQQTIQPTQQPSVQPAPLLPGQGGAQDQAGVSHTHIPPRKHQNQPSVPVSYATIPATSHQSQPMAAHSMQMPQQPKGHLTPQVAPAAVPQSSQLPKIPPPSVHSSSQPHHPTQLPSASSQQPLQTPGFSHMPMQPPLPPQLRPPSVQTFHPQYPPQMGANLGFQHAGGASHNHPQPMYHPGTKPPSNVGSAFPLGQTPLQNQQSSQSPYQVGNMPFGSDFGSQAGNAMQIDRGSSWMPGPSENLAQHSGPPGPPSMVSGQMGAANQSLRPPALTPDMEKALLQQVMSLTPEQINLLPPEQRNQVLQLQLMLRK</sequence>
<feature type="compositionally biased region" description="Pro residues" evidence="4">
    <location>
        <begin position="214"/>
        <end position="223"/>
    </location>
</feature>
<evidence type="ECO:0000313" key="7">
    <source>
        <dbReference type="EMBL" id="KAI5382906.1"/>
    </source>
</evidence>
<feature type="domain" description="Cleavage stimulation factor subunit 2 hinge" evidence="6">
    <location>
        <begin position="13"/>
        <end position="67"/>
    </location>
</feature>
<dbReference type="FunFam" id="1.10.20.70:FF:000001">
    <property type="entry name" value="Cleavage stimulation factor subunit 2"/>
    <property type="match status" value="1"/>
</dbReference>
<feature type="compositionally biased region" description="Low complexity" evidence="4">
    <location>
        <begin position="183"/>
        <end position="207"/>
    </location>
</feature>
<feature type="region of interest" description="Disordered" evidence="4">
    <location>
        <begin position="81"/>
        <end position="350"/>
    </location>
</feature>